<name>A0A9Q1J7C6_SYNKA</name>
<feature type="region of interest" description="Disordered" evidence="1">
    <location>
        <begin position="22"/>
        <end position="91"/>
    </location>
</feature>
<proteinExistence type="predicted"/>
<keyword evidence="3" id="KW-1185">Reference proteome</keyword>
<dbReference type="EMBL" id="JAINUF010000003">
    <property type="protein sequence ID" value="KAJ8370324.1"/>
    <property type="molecule type" value="Genomic_DNA"/>
</dbReference>
<comment type="caution">
    <text evidence="2">The sequence shown here is derived from an EMBL/GenBank/DDBJ whole genome shotgun (WGS) entry which is preliminary data.</text>
</comment>
<sequence>MALSQTSFCATLRCGKVRCGDARGRLSSSSKREKAASVVRTRSQKGIKNDNKRREQRKKINLFKRRGPSPANASEPALRAEQTLPRYAACR</sequence>
<feature type="compositionally biased region" description="Basic residues" evidence="1">
    <location>
        <begin position="54"/>
        <end position="67"/>
    </location>
</feature>
<feature type="compositionally biased region" description="Basic and acidic residues" evidence="1">
    <location>
        <begin position="22"/>
        <end position="35"/>
    </location>
</feature>
<evidence type="ECO:0000313" key="2">
    <source>
        <dbReference type="EMBL" id="KAJ8370324.1"/>
    </source>
</evidence>
<organism evidence="2 3">
    <name type="scientific">Synaphobranchus kaupii</name>
    <name type="common">Kaup's arrowtooth eel</name>
    <dbReference type="NCBI Taxonomy" id="118154"/>
    <lineage>
        <taxon>Eukaryota</taxon>
        <taxon>Metazoa</taxon>
        <taxon>Chordata</taxon>
        <taxon>Craniata</taxon>
        <taxon>Vertebrata</taxon>
        <taxon>Euteleostomi</taxon>
        <taxon>Actinopterygii</taxon>
        <taxon>Neopterygii</taxon>
        <taxon>Teleostei</taxon>
        <taxon>Anguilliformes</taxon>
        <taxon>Synaphobranchidae</taxon>
        <taxon>Synaphobranchus</taxon>
    </lineage>
</organism>
<dbReference type="AlphaFoldDB" id="A0A9Q1J7C6"/>
<evidence type="ECO:0000256" key="1">
    <source>
        <dbReference type="SAM" id="MobiDB-lite"/>
    </source>
</evidence>
<evidence type="ECO:0000313" key="3">
    <source>
        <dbReference type="Proteomes" id="UP001152622"/>
    </source>
</evidence>
<gene>
    <name evidence="2" type="ORF">SKAU_G00103520</name>
</gene>
<reference evidence="2" key="1">
    <citation type="journal article" date="2023" name="Science">
        <title>Genome structures resolve the early diversification of teleost fishes.</title>
        <authorList>
            <person name="Parey E."/>
            <person name="Louis A."/>
            <person name="Montfort J."/>
            <person name="Bouchez O."/>
            <person name="Roques C."/>
            <person name="Iampietro C."/>
            <person name="Lluch J."/>
            <person name="Castinel A."/>
            <person name="Donnadieu C."/>
            <person name="Desvignes T."/>
            <person name="Floi Bucao C."/>
            <person name="Jouanno E."/>
            <person name="Wen M."/>
            <person name="Mejri S."/>
            <person name="Dirks R."/>
            <person name="Jansen H."/>
            <person name="Henkel C."/>
            <person name="Chen W.J."/>
            <person name="Zahm M."/>
            <person name="Cabau C."/>
            <person name="Klopp C."/>
            <person name="Thompson A.W."/>
            <person name="Robinson-Rechavi M."/>
            <person name="Braasch I."/>
            <person name="Lecointre G."/>
            <person name="Bobe J."/>
            <person name="Postlethwait J.H."/>
            <person name="Berthelot C."/>
            <person name="Roest Crollius H."/>
            <person name="Guiguen Y."/>
        </authorList>
    </citation>
    <scope>NUCLEOTIDE SEQUENCE</scope>
    <source>
        <strain evidence="2">WJC10195</strain>
    </source>
</reference>
<accession>A0A9Q1J7C6</accession>
<dbReference type="Proteomes" id="UP001152622">
    <property type="component" value="Chromosome 3"/>
</dbReference>
<protein>
    <submittedName>
        <fullName evidence="2">Uncharacterized protein</fullName>
    </submittedName>
</protein>